<keyword evidence="3" id="KW-1185">Reference proteome</keyword>
<protein>
    <submittedName>
        <fullName evidence="2">Uncharacterized protein</fullName>
    </submittedName>
</protein>
<feature type="signal peptide" evidence="1">
    <location>
        <begin position="1"/>
        <end position="23"/>
    </location>
</feature>
<organism evidence="2 3">
    <name type="scientific">Chryseobacterium oranimense</name>
    <dbReference type="NCBI Taxonomy" id="421058"/>
    <lineage>
        <taxon>Bacteria</taxon>
        <taxon>Pseudomonadati</taxon>
        <taxon>Bacteroidota</taxon>
        <taxon>Flavobacteriia</taxon>
        <taxon>Flavobacteriales</taxon>
        <taxon>Weeksellaceae</taxon>
        <taxon>Chryseobacterium group</taxon>
        <taxon>Chryseobacterium</taxon>
    </lineage>
</organism>
<dbReference type="Proteomes" id="UP000184047">
    <property type="component" value="Unassembled WGS sequence"/>
</dbReference>
<accession>A0A1M5K6P7</accession>
<dbReference type="EMBL" id="FQWT01000001">
    <property type="protein sequence ID" value="SHG48492.1"/>
    <property type="molecule type" value="Genomic_DNA"/>
</dbReference>
<keyword evidence="1" id="KW-0732">Signal</keyword>
<evidence type="ECO:0000313" key="3">
    <source>
        <dbReference type="Proteomes" id="UP000184047"/>
    </source>
</evidence>
<sequence length="44" mass="5059">MKNLTKNYLLLLLIFFTLGNVNAQNSRTSTNDKKAQILRKICAF</sequence>
<evidence type="ECO:0000256" key="1">
    <source>
        <dbReference type="SAM" id="SignalP"/>
    </source>
</evidence>
<dbReference type="eggNOG" id="COG0457">
    <property type="taxonomic scope" value="Bacteria"/>
</dbReference>
<proteinExistence type="predicted"/>
<reference evidence="3" key="1">
    <citation type="submission" date="2016-11" db="EMBL/GenBank/DDBJ databases">
        <authorList>
            <person name="Varghese N."/>
            <person name="Submissions S."/>
        </authorList>
    </citation>
    <scope>NUCLEOTIDE SEQUENCE [LARGE SCALE GENOMIC DNA]</scope>
    <source>
        <strain evidence="3">DSM 19055</strain>
    </source>
</reference>
<evidence type="ECO:0000313" key="2">
    <source>
        <dbReference type="EMBL" id="SHG48492.1"/>
    </source>
</evidence>
<gene>
    <name evidence="2" type="ORF">SAMN05421866_0591</name>
</gene>
<name>A0A1M5K6P7_9FLAO</name>
<feature type="chain" id="PRO_5009911571" evidence="1">
    <location>
        <begin position="24"/>
        <end position="44"/>
    </location>
</feature>
<dbReference type="AlphaFoldDB" id="A0A1M5K6P7"/>